<dbReference type="OrthoDB" id="5761230at2"/>
<dbReference type="KEGG" id="azz:DEW08_05250"/>
<dbReference type="RefSeq" id="WP_109325029.1">
    <property type="nucleotide sequence ID" value="NZ_CP029352.1"/>
</dbReference>
<feature type="transmembrane region" description="Helical" evidence="7">
    <location>
        <begin position="158"/>
        <end position="181"/>
    </location>
</feature>
<keyword evidence="4 7" id="KW-1133">Transmembrane helix</keyword>
<feature type="transmembrane region" description="Helical" evidence="7">
    <location>
        <begin position="246"/>
        <end position="272"/>
    </location>
</feature>
<protein>
    <submittedName>
        <fullName evidence="8">AI-2E family transporter</fullName>
    </submittedName>
</protein>
<comment type="similarity">
    <text evidence="2">Belongs to the autoinducer-2 exporter (AI-2E) (TC 2.A.86) family.</text>
</comment>
<dbReference type="AlphaFoldDB" id="A0A2S2CMF9"/>
<sequence>METTRTAAEAAARLDQAPEGDPRAEQGRRLVQGELTLFTWKVLIAVGVAALALFVWRVADALLLIFTGVLFAILLQRLAGFVRRFTGLSQGLALSAVLLALLALAVGGSWLLGQSVAAQASQFSEQITRAFGQLPPAVHDRVMEQAKDWSVFSRLQTVASGVAFFIGDAVVVIFAAVYLAASPGVYRRGVVLLVPRRGHDRANEILDVAGESLWKWLLGQFAAMAAVGVLTTAGLLALGVPTAPALGVLAGLLEFMPLVGPFLAAVPAVMIAFAQSPELAIWVAGLYLVVQQLEGNIITPLLQKRVVDLPPVITIGAIAAGGVLFGLLGMFLATPMAVVALVLVNLLYIEDKLGEERRFPAEPEGKG</sequence>
<evidence type="ECO:0000256" key="7">
    <source>
        <dbReference type="SAM" id="Phobius"/>
    </source>
</evidence>
<keyword evidence="5 7" id="KW-0472">Membrane</keyword>
<dbReference type="PANTHER" id="PTHR21716">
    <property type="entry name" value="TRANSMEMBRANE PROTEIN"/>
    <property type="match status" value="1"/>
</dbReference>
<comment type="subcellular location">
    <subcellularLocation>
        <location evidence="1">Membrane</location>
        <topology evidence="1">Multi-pass membrane protein</topology>
    </subcellularLocation>
</comment>
<feature type="transmembrane region" description="Helical" evidence="7">
    <location>
        <begin position="92"/>
        <end position="112"/>
    </location>
</feature>
<keyword evidence="9" id="KW-1185">Reference proteome</keyword>
<reference evidence="9" key="1">
    <citation type="submission" date="2018-05" db="EMBL/GenBank/DDBJ databases">
        <title>Azospirillum thermophila sp. nov., a novel isolated from hot spring.</title>
        <authorList>
            <person name="Zhao Z."/>
        </authorList>
    </citation>
    <scope>NUCLEOTIDE SEQUENCE [LARGE SCALE GENOMIC DNA]</scope>
    <source>
        <strain evidence="9">CFH 70021</strain>
    </source>
</reference>
<organism evidence="8 9">
    <name type="scientific">Azospirillum thermophilum</name>
    <dbReference type="NCBI Taxonomy" id="2202148"/>
    <lineage>
        <taxon>Bacteria</taxon>
        <taxon>Pseudomonadati</taxon>
        <taxon>Pseudomonadota</taxon>
        <taxon>Alphaproteobacteria</taxon>
        <taxon>Rhodospirillales</taxon>
        <taxon>Azospirillaceae</taxon>
        <taxon>Azospirillum</taxon>
    </lineage>
</organism>
<name>A0A2S2CMF9_9PROT</name>
<dbReference type="Pfam" id="PF01594">
    <property type="entry name" value="AI-2E_transport"/>
    <property type="match status" value="1"/>
</dbReference>
<feature type="transmembrane region" description="Helical" evidence="7">
    <location>
        <begin position="221"/>
        <end position="240"/>
    </location>
</feature>
<evidence type="ECO:0000256" key="6">
    <source>
        <dbReference type="SAM" id="MobiDB-lite"/>
    </source>
</evidence>
<keyword evidence="3 7" id="KW-0812">Transmembrane</keyword>
<evidence type="ECO:0000256" key="4">
    <source>
        <dbReference type="ARBA" id="ARBA00022989"/>
    </source>
</evidence>
<feature type="transmembrane region" description="Helical" evidence="7">
    <location>
        <begin position="318"/>
        <end position="348"/>
    </location>
</feature>
<feature type="transmembrane region" description="Helical" evidence="7">
    <location>
        <begin position="62"/>
        <end position="80"/>
    </location>
</feature>
<accession>A0A2S2CMF9</accession>
<evidence type="ECO:0000256" key="5">
    <source>
        <dbReference type="ARBA" id="ARBA00023136"/>
    </source>
</evidence>
<dbReference type="EMBL" id="CP029352">
    <property type="protein sequence ID" value="AWK85646.1"/>
    <property type="molecule type" value="Genomic_DNA"/>
</dbReference>
<dbReference type="InterPro" id="IPR002549">
    <property type="entry name" value="AI-2E-like"/>
</dbReference>
<feature type="region of interest" description="Disordered" evidence="6">
    <location>
        <begin position="1"/>
        <end position="25"/>
    </location>
</feature>
<proteinExistence type="inferred from homology"/>
<evidence type="ECO:0000313" key="8">
    <source>
        <dbReference type="EMBL" id="AWK85646.1"/>
    </source>
</evidence>
<dbReference type="PANTHER" id="PTHR21716:SF62">
    <property type="entry name" value="TRANSPORT PROTEIN YDBI-RELATED"/>
    <property type="match status" value="1"/>
</dbReference>
<dbReference type="Proteomes" id="UP000245629">
    <property type="component" value="Chromosome 1"/>
</dbReference>
<dbReference type="GO" id="GO:0055085">
    <property type="term" value="P:transmembrane transport"/>
    <property type="evidence" value="ECO:0007669"/>
    <property type="project" value="TreeGrafter"/>
</dbReference>
<evidence type="ECO:0000256" key="1">
    <source>
        <dbReference type="ARBA" id="ARBA00004141"/>
    </source>
</evidence>
<dbReference type="GO" id="GO:0016020">
    <property type="term" value="C:membrane"/>
    <property type="evidence" value="ECO:0007669"/>
    <property type="project" value="UniProtKB-SubCell"/>
</dbReference>
<gene>
    <name evidence="8" type="ORF">DEW08_05250</name>
</gene>
<evidence type="ECO:0000256" key="2">
    <source>
        <dbReference type="ARBA" id="ARBA00009773"/>
    </source>
</evidence>
<evidence type="ECO:0000313" key="9">
    <source>
        <dbReference type="Proteomes" id="UP000245629"/>
    </source>
</evidence>
<feature type="compositionally biased region" description="Low complexity" evidence="6">
    <location>
        <begin position="1"/>
        <end position="13"/>
    </location>
</feature>
<feature type="transmembrane region" description="Helical" evidence="7">
    <location>
        <begin position="38"/>
        <end position="56"/>
    </location>
</feature>
<evidence type="ECO:0000256" key="3">
    <source>
        <dbReference type="ARBA" id="ARBA00022692"/>
    </source>
</evidence>